<comment type="caution">
    <text evidence="2">The sequence shown here is derived from an EMBL/GenBank/DDBJ whole genome shotgun (WGS) entry which is preliminary data.</text>
</comment>
<evidence type="ECO:0000313" key="2">
    <source>
        <dbReference type="EMBL" id="MBL0427782.1"/>
    </source>
</evidence>
<accession>A0ABS1JU92</accession>
<dbReference type="RefSeq" id="WP_201692413.1">
    <property type="nucleotide sequence ID" value="NZ_JAEQND010000013.1"/>
</dbReference>
<protein>
    <submittedName>
        <fullName evidence="2">Uncharacterized protein</fullName>
    </submittedName>
</protein>
<name>A0ABS1JU92_9BURK</name>
<dbReference type="SUPFAM" id="SSF101082">
    <property type="entry name" value="Typo IV secretion system protein TraC"/>
    <property type="match status" value="1"/>
</dbReference>
<dbReference type="EMBL" id="JAEQND010000013">
    <property type="protein sequence ID" value="MBL0427782.1"/>
    <property type="molecule type" value="Genomic_DNA"/>
</dbReference>
<organism evidence="2 3">
    <name type="scientific">Ramlibacter alkalitolerans</name>
    <dbReference type="NCBI Taxonomy" id="2039631"/>
    <lineage>
        <taxon>Bacteria</taxon>
        <taxon>Pseudomonadati</taxon>
        <taxon>Pseudomonadota</taxon>
        <taxon>Betaproteobacteria</taxon>
        <taxon>Burkholderiales</taxon>
        <taxon>Comamonadaceae</taxon>
        <taxon>Ramlibacter</taxon>
    </lineage>
</organism>
<keyword evidence="3" id="KW-1185">Reference proteome</keyword>
<keyword evidence="1" id="KW-0175">Coiled coil</keyword>
<sequence length="218" mass="24206">MNNGELVKQVDQMKRQYEQALQQTQSLTRTLQNPTDFGGLENQFLQLHRLAKQAGALSYASQGVDAAYRARYPGYESELLRQMKATGKVPENYESQMATLHGDTSNAMYSALAAAGFQADQMETEAQVLAQLRARSNSATGQLAAVQAGNQINSYIAEELRRGRQLTMNMMQSQTAWNSYQMQKQITDEAKKEADAREMEAGTKNAIDAGLARARNLK</sequence>
<proteinExistence type="predicted"/>
<evidence type="ECO:0000313" key="3">
    <source>
        <dbReference type="Proteomes" id="UP000622707"/>
    </source>
</evidence>
<gene>
    <name evidence="2" type="ORF">JI746_21935</name>
</gene>
<reference evidence="2 3" key="1">
    <citation type="journal article" date="2017" name="Int. J. Syst. Evol. Microbiol.">
        <title>Ramlibacter alkalitolerans sp. nov., alkali-tolerant bacterium isolated from soil of ginseng.</title>
        <authorList>
            <person name="Lee D.H."/>
            <person name="Cha C.J."/>
        </authorList>
    </citation>
    <scope>NUCLEOTIDE SEQUENCE [LARGE SCALE GENOMIC DNA]</scope>
    <source>
        <strain evidence="2 3">KACC 19305</strain>
    </source>
</reference>
<feature type="coiled-coil region" evidence="1">
    <location>
        <begin position="3"/>
        <end position="30"/>
    </location>
</feature>
<evidence type="ECO:0000256" key="1">
    <source>
        <dbReference type="SAM" id="Coils"/>
    </source>
</evidence>
<dbReference type="Proteomes" id="UP000622707">
    <property type="component" value="Unassembled WGS sequence"/>
</dbReference>